<evidence type="ECO:0000313" key="1">
    <source>
        <dbReference type="EMBL" id="JAC27072.1"/>
    </source>
</evidence>
<accession>A0A023FZX2</accession>
<protein>
    <submittedName>
        <fullName evidence="1">Putative secreted protein</fullName>
    </submittedName>
</protein>
<sequence>MNLSCHLYVFKLCGAFGFTLFLWTRVSGDRSRYKIFKQSLKSSLTLQAGGPSHGAVCVAITRRVVGVPRAQE</sequence>
<reference evidence="1" key="1">
    <citation type="submission" date="2014-03" db="EMBL/GenBank/DDBJ databases">
        <title>The sialotranscriptome of Amblyomma triste, Amblyomma parvum and Amblyomma cajennense ticks, uncovered by 454-based RNA-seq.</title>
        <authorList>
            <person name="Garcia G.R."/>
            <person name="Gardinassi L.G."/>
            <person name="Ribeiro J.M."/>
            <person name="Anatrielo E."/>
            <person name="Ferreira B.R."/>
            <person name="Moreira H.N."/>
            <person name="Mafra C."/>
            <person name="Olegario M.M."/>
            <person name="Szabo P.J."/>
            <person name="Miranda-Santos I.K."/>
            <person name="Maruyama S.R."/>
        </authorList>
    </citation>
    <scope>NUCLEOTIDE SEQUENCE</scope>
    <source>
        <strain evidence="1">Araguapaz</strain>
        <tissue evidence="1">Salivary glands</tissue>
    </source>
</reference>
<feature type="non-terminal residue" evidence="1">
    <location>
        <position position="72"/>
    </location>
</feature>
<name>A0A023FZX2_AMBPA</name>
<proteinExistence type="evidence at transcript level"/>
<dbReference type="AlphaFoldDB" id="A0A023FZX2"/>
<organism evidence="1">
    <name type="scientific">Amblyomma parvum</name>
    <name type="common">South American tick</name>
    <dbReference type="NCBI Taxonomy" id="251391"/>
    <lineage>
        <taxon>Eukaryota</taxon>
        <taxon>Metazoa</taxon>
        <taxon>Ecdysozoa</taxon>
        <taxon>Arthropoda</taxon>
        <taxon>Chelicerata</taxon>
        <taxon>Arachnida</taxon>
        <taxon>Acari</taxon>
        <taxon>Parasitiformes</taxon>
        <taxon>Ixodida</taxon>
        <taxon>Ixodoidea</taxon>
        <taxon>Ixodidae</taxon>
        <taxon>Amblyomminae</taxon>
        <taxon>Amblyomma</taxon>
    </lineage>
</organism>
<dbReference type="EMBL" id="GBBL01000248">
    <property type="protein sequence ID" value="JAC27072.1"/>
    <property type="molecule type" value="mRNA"/>
</dbReference>